<dbReference type="Proteomes" id="UP000887581">
    <property type="component" value="Unplaced"/>
</dbReference>
<accession>A0A915Q5X3</accession>
<organism evidence="2 3">
    <name type="scientific">Setaria digitata</name>
    <dbReference type="NCBI Taxonomy" id="48799"/>
    <lineage>
        <taxon>Eukaryota</taxon>
        <taxon>Metazoa</taxon>
        <taxon>Ecdysozoa</taxon>
        <taxon>Nematoda</taxon>
        <taxon>Chromadorea</taxon>
        <taxon>Rhabditida</taxon>
        <taxon>Spirurina</taxon>
        <taxon>Spiruromorpha</taxon>
        <taxon>Filarioidea</taxon>
        <taxon>Setariidae</taxon>
        <taxon>Setaria</taxon>
    </lineage>
</organism>
<dbReference type="WBParaSite" id="sdigi.contig64.g3402.t1">
    <property type="protein sequence ID" value="sdigi.contig64.g3402.t1"/>
    <property type="gene ID" value="sdigi.contig64.g3402"/>
</dbReference>
<sequence length="39" mass="3919">MGSAYEAIGPAVNISAPPEEKKVEETADKGTAAGKTSGR</sequence>
<reference evidence="3" key="1">
    <citation type="submission" date="2022-11" db="UniProtKB">
        <authorList>
            <consortium name="WormBaseParasite"/>
        </authorList>
    </citation>
    <scope>IDENTIFICATION</scope>
</reference>
<evidence type="ECO:0000313" key="2">
    <source>
        <dbReference type="Proteomes" id="UP000887581"/>
    </source>
</evidence>
<evidence type="ECO:0000313" key="3">
    <source>
        <dbReference type="WBParaSite" id="sdigi.contig64.g3402.t1"/>
    </source>
</evidence>
<keyword evidence="2" id="KW-1185">Reference proteome</keyword>
<dbReference type="AlphaFoldDB" id="A0A915Q5X3"/>
<protein>
    <submittedName>
        <fullName evidence="3">Uncharacterized protein</fullName>
    </submittedName>
</protein>
<feature type="region of interest" description="Disordered" evidence="1">
    <location>
        <begin position="1"/>
        <end position="39"/>
    </location>
</feature>
<evidence type="ECO:0000256" key="1">
    <source>
        <dbReference type="SAM" id="MobiDB-lite"/>
    </source>
</evidence>
<feature type="compositionally biased region" description="Basic and acidic residues" evidence="1">
    <location>
        <begin position="18"/>
        <end position="28"/>
    </location>
</feature>
<proteinExistence type="predicted"/>
<name>A0A915Q5X3_9BILA</name>